<dbReference type="EMBL" id="JBHSPF010000055">
    <property type="protein sequence ID" value="MFC5629214.1"/>
    <property type="molecule type" value="Genomic_DNA"/>
</dbReference>
<evidence type="ECO:0000313" key="2">
    <source>
        <dbReference type="EMBL" id="MFC5629214.1"/>
    </source>
</evidence>
<dbReference type="Pfam" id="PF11085">
    <property type="entry name" value="YqhR"/>
    <property type="match status" value="1"/>
</dbReference>
<proteinExistence type="predicted"/>
<keyword evidence="1" id="KW-0472">Membrane</keyword>
<keyword evidence="1" id="KW-0812">Transmembrane</keyword>
<comment type="caution">
    <text evidence="2">The sequence shown here is derived from an EMBL/GenBank/DDBJ whole genome shotgun (WGS) entry which is preliminary data.</text>
</comment>
<protein>
    <submittedName>
        <fullName evidence="2">YqhR family membrane protein</fullName>
    </submittedName>
</protein>
<feature type="transmembrane region" description="Helical" evidence="1">
    <location>
        <begin position="12"/>
        <end position="31"/>
    </location>
</feature>
<feature type="transmembrane region" description="Helical" evidence="1">
    <location>
        <begin position="51"/>
        <end position="73"/>
    </location>
</feature>
<evidence type="ECO:0000313" key="3">
    <source>
        <dbReference type="Proteomes" id="UP001596143"/>
    </source>
</evidence>
<sequence>MWSYHQRVASIGFFGGFIWSMVGYALFYLNFTSVGPALALDPWALPDWKKTYIGHLVGIIFLSILSIGVAFLYRYTLQKLSSIWPGVIFGVVLWGIVFYFFHPIFPSLKPVTELDADTIITTLSLYILYGVFIGYSISFEYEEMERSQS</sequence>
<reference evidence="3" key="1">
    <citation type="journal article" date="2019" name="Int. J. Syst. Evol. Microbiol.">
        <title>The Global Catalogue of Microorganisms (GCM) 10K type strain sequencing project: providing services to taxonomists for standard genome sequencing and annotation.</title>
        <authorList>
            <consortium name="The Broad Institute Genomics Platform"/>
            <consortium name="The Broad Institute Genome Sequencing Center for Infectious Disease"/>
            <person name="Wu L."/>
            <person name="Ma J."/>
        </authorList>
    </citation>
    <scope>NUCLEOTIDE SEQUENCE [LARGE SCALE GENOMIC DNA]</scope>
    <source>
        <strain evidence="3">CGMCC 1.15790</strain>
    </source>
</reference>
<gene>
    <name evidence="2" type="ORF">ACFPTR_10100</name>
</gene>
<organism evidence="2 3">
    <name type="scientific">Aliibacillus thermotolerans</name>
    <dbReference type="NCBI Taxonomy" id="1834418"/>
    <lineage>
        <taxon>Bacteria</taxon>
        <taxon>Bacillati</taxon>
        <taxon>Bacillota</taxon>
        <taxon>Bacilli</taxon>
        <taxon>Bacillales</taxon>
        <taxon>Bacillaceae</taxon>
        <taxon>Aliibacillus</taxon>
    </lineage>
</organism>
<name>A0ABW0UAA6_9BACI</name>
<feature type="transmembrane region" description="Helical" evidence="1">
    <location>
        <begin position="119"/>
        <end position="139"/>
    </location>
</feature>
<dbReference type="Proteomes" id="UP001596143">
    <property type="component" value="Unassembled WGS sequence"/>
</dbReference>
<evidence type="ECO:0000256" key="1">
    <source>
        <dbReference type="SAM" id="Phobius"/>
    </source>
</evidence>
<keyword evidence="3" id="KW-1185">Reference proteome</keyword>
<keyword evidence="1" id="KW-1133">Transmembrane helix</keyword>
<dbReference type="InterPro" id="IPR024563">
    <property type="entry name" value="YqhR"/>
</dbReference>
<accession>A0ABW0UAA6</accession>
<dbReference type="RefSeq" id="WP_270898511.1">
    <property type="nucleotide sequence ID" value="NZ_JBHSPF010000055.1"/>
</dbReference>
<feature type="transmembrane region" description="Helical" evidence="1">
    <location>
        <begin position="80"/>
        <end position="99"/>
    </location>
</feature>